<dbReference type="SUPFAM" id="SSF52151">
    <property type="entry name" value="FabD/lysophospholipase-like"/>
    <property type="match status" value="2"/>
</dbReference>
<dbReference type="Gene3D" id="3.40.366.10">
    <property type="entry name" value="Malonyl-Coenzyme A Acyl Carrier Protein, domain 2"/>
    <property type="match status" value="2"/>
</dbReference>
<dbReference type="EC" id="2.3.1.39" evidence="1"/>
<dbReference type="InterPro" id="IPR049489">
    <property type="entry name" value="FabD-like_helical_ins"/>
</dbReference>
<dbReference type="SMART" id="SM00827">
    <property type="entry name" value="PKS_AT"/>
    <property type="match status" value="2"/>
</dbReference>
<dbReference type="InterPro" id="IPR001227">
    <property type="entry name" value="Ac_transferase_dom_sf"/>
</dbReference>
<evidence type="ECO:0000256" key="2">
    <source>
        <dbReference type="ARBA" id="ARBA00022679"/>
    </source>
</evidence>
<dbReference type="GO" id="GO:0004314">
    <property type="term" value="F:[acyl-carrier-protein] S-malonyltransferase activity"/>
    <property type="evidence" value="ECO:0007669"/>
    <property type="project" value="UniProtKB-EC"/>
</dbReference>
<dbReference type="InterPro" id="IPR016035">
    <property type="entry name" value="Acyl_Trfase/lysoPLipase"/>
</dbReference>
<organism evidence="6 7">
    <name type="scientific">Luteibacter rhizovicinus</name>
    <dbReference type="NCBI Taxonomy" id="242606"/>
    <lineage>
        <taxon>Bacteria</taxon>
        <taxon>Pseudomonadati</taxon>
        <taxon>Pseudomonadota</taxon>
        <taxon>Gammaproteobacteria</taxon>
        <taxon>Lysobacterales</taxon>
        <taxon>Rhodanobacteraceae</taxon>
        <taxon>Luteibacter</taxon>
    </lineage>
</organism>
<dbReference type="NCBIfam" id="TIGR02814">
    <property type="entry name" value="pfaD_fam"/>
    <property type="match status" value="1"/>
</dbReference>
<comment type="catalytic activity">
    <reaction evidence="4">
        <text>holo-[ACP] + malonyl-CoA = malonyl-[ACP] + CoA</text>
        <dbReference type="Rhea" id="RHEA:41792"/>
        <dbReference type="Rhea" id="RHEA-COMP:9623"/>
        <dbReference type="Rhea" id="RHEA-COMP:9685"/>
        <dbReference type="ChEBI" id="CHEBI:57287"/>
        <dbReference type="ChEBI" id="CHEBI:57384"/>
        <dbReference type="ChEBI" id="CHEBI:64479"/>
        <dbReference type="ChEBI" id="CHEBI:78449"/>
        <dbReference type="EC" id="2.3.1.39"/>
    </reaction>
</comment>
<keyword evidence="2 6" id="KW-0808">Transferase</keyword>
<gene>
    <name evidence="6" type="ORF">EC912_105305</name>
</gene>
<keyword evidence="7" id="KW-1185">Reference proteome</keyword>
<dbReference type="Gene3D" id="3.30.70.250">
    <property type="entry name" value="Malonyl-CoA ACP transacylase, ACP-binding"/>
    <property type="match status" value="1"/>
</dbReference>
<proteinExistence type="predicted"/>
<dbReference type="CDD" id="cd04742">
    <property type="entry name" value="NPD_FabD"/>
    <property type="match status" value="1"/>
</dbReference>
<reference evidence="6 7" key="1">
    <citation type="submission" date="2019-03" db="EMBL/GenBank/DDBJ databases">
        <title>Above-ground endophytic microbial communities from plants in different locations in the United States.</title>
        <authorList>
            <person name="Frank C."/>
        </authorList>
    </citation>
    <scope>NUCLEOTIDE SEQUENCE [LARGE SCALE GENOMIC DNA]</scope>
    <source>
        <strain evidence="6 7">LP_13_YM</strain>
    </source>
</reference>
<dbReference type="Gene3D" id="3.20.20.70">
    <property type="entry name" value="Aldolase class I"/>
    <property type="match status" value="1"/>
</dbReference>
<dbReference type="InterPro" id="IPR050858">
    <property type="entry name" value="Mal-CoA-ACP_Trans/PKS_FabD"/>
</dbReference>
<name>A0A4R3YQF5_9GAMM</name>
<dbReference type="SUPFAM" id="SSF51412">
    <property type="entry name" value="Inosine monophosphate dehydrogenase (IMPDH)"/>
    <property type="match status" value="1"/>
</dbReference>
<dbReference type="SUPFAM" id="SSF55048">
    <property type="entry name" value="Probable ACP-binding domain of malonyl-CoA ACP transacylase"/>
    <property type="match status" value="1"/>
</dbReference>
<dbReference type="GO" id="GO:0006633">
    <property type="term" value="P:fatty acid biosynthetic process"/>
    <property type="evidence" value="ECO:0007669"/>
    <property type="project" value="TreeGrafter"/>
</dbReference>
<evidence type="ECO:0000313" key="7">
    <source>
        <dbReference type="Proteomes" id="UP000295645"/>
    </source>
</evidence>
<dbReference type="InterPro" id="IPR013785">
    <property type="entry name" value="Aldolase_TIM"/>
</dbReference>
<dbReference type="Proteomes" id="UP000295645">
    <property type="component" value="Unassembled WGS sequence"/>
</dbReference>
<sequence length="1093" mass="120500">MGRELFDRDKGFRTTMQHADRVMRERCGESVLGVLFAERNTRDIPLNRLLHSHCAIFMVEYALAKSLIDHGVRVDMVLGASLGAFAAAAVAGCIDPDAALLAVIEQAIALEEHGEPGCMIAVMGEPERYLTPELLALCELGARNFSTHSVISLPERNVAAVEAGLRGHGMAFQRLPVSFAFHSRWIDTARKPYQAFLQTLAFRQGNVPVICCATGTVLHTLPAGYFWSVVRDPIFFSQTLDLIESQDSYRYIDVSPGGTMATFLKYGLPVDSKSRVHHVMSPFGGDMDRLTELTAHRDGQVQNRRIPESRKMKAIIFPGQGSQFRGMGKDLFPLFPEQVRKASDILGYSLEDLCLNDRQGLLSQTQYTQPALFVVNALHYFRQRELDAANEAGPPPDFFAGHSLGEYNALLAAGVFSFETGLRLVKKRGELMGMASGGGMAAVLGTSATEIRAMLDGHDLGQIDIANFNTPAQTVIAGDKDALTAASELFSRMNLRCVTLNVSAAFHSRHMRSAQAEFAGFLQQFSFSAPEVTVIANATARPYDPARIAETLASQIATSVQWVDSIRYVMGKGDVEFHEIGGSVLSKMVHEIRTTETPILDDMSDAQPVNDPDMGSVADERASNARAVEVARETDQRAAPILVNATSLGSEVFQRRFGLKYAYMAGAMYRGVASTELVVRMGKAGFLSFFGAGGLSLQKIEANIVRIQAELNAGQPYGMNLLANYEYPSQEEAVVDLYLKYGIRNIEAAAFMQMTPALVKFRLQGLRTNTRNEIVCDHRIVAKVSRPEVAKAFMSPPPLAIVEKLLERHQITPQQAEWSQSIPVSHDICVEADSGGHTDGGIVAVMLPPLLRLRDDMQRTHRYMEPICMGLAGGIGGPEAAAAAFLLGADFVATGSINQCTVEAGMSPDGKSMLQEMDIQDTEYAPAGDMFEIGAQVQVMKKSVFFPARANKLLSLYRHYDSLDDIPARTRHQLESTFFKKTFDEIWNETASYFRSVNLDHEIVKADANAKHKMALVFRWYFAYCTRIAMEGKGDDRVNYQIQTGPALGSFNQWVKGTELEQWTKRHVDHIAIKIMDATAEHLTRSFARFLSS</sequence>
<dbReference type="Pfam" id="PF00698">
    <property type="entry name" value="Acyl_transf_1"/>
    <property type="match status" value="2"/>
</dbReference>
<comment type="caution">
    <text evidence="6">The sequence shown here is derived from an EMBL/GenBank/DDBJ whole genome shotgun (WGS) entry which is preliminary data.</text>
</comment>
<feature type="domain" description="Malonyl-CoA:ACP transacylase (MAT)" evidence="5">
    <location>
        <begin position="1"/>
        <end position="287"/>
    </location>
</feature>
<dbReference type="Pfam" id="PF21607">
    <property type="entry name" value="FabD_helical_ins"/>
    <property type="match status" value="1"/>
</dbReference>
<dbReference type="EMBL" id="SMCS01000005">
    <property type="protein sequence ID" value="TCV93444.1"/>
    <property type="molecule type" value="Genomic_DNA"/>
</dbReference>
<feature type="domain" description="Malonyl-CoA:ACP transacylase (MAT)" evidence="5">
    <location>
        <begin position="316"/>
        <end position="614"/>
    </location>
</feature>
<keyword evidence="3 6" id="KW-0012">Acyltransferase</keyword>
<dbReference type="InterPro" id="IPR016036">
    <property type="entry name" value="Malonyl_transacylase_ACP-bd"/>
</dbReference>
<evidence type="ECO:0000256" key="3">
    <source>
        <dbReference type="ARBA" id="ARBA00023315"/>
    </source>
</evidence>
<dbReference type="InterPro" id="IPR014179">
    <property type="entry name" value="PfaD-like_TIM-barrel"/>
</dbReference>
<dbReference type="InterPro" id="IPR004410">
    <property type="entry name" value="Malonyl_CoA-ACP_transAc_FabD"/>
</dbReference>
<dbReference type="InterPro" id="IPR014043">
    <property type="entry name" value="Acyl_transferase_dom"/>
</dbReference>
<evidence type="ECO:0000256" key="4">
    <source>
        <dbReference type="ARBA" id="ARBA00048462"/>
    </source>
</evidence>
<evidence type="ECO:0000256" key="1">
    <source>
        <dbReference type="ARBA" id="ARBA00013258"/>
    </source>
</evidence>
<dbReference type="PANTHER" id="PTHR42681">
    <property type="entry name" value="MALONYL-COA-ACYL CARRIER PROTEIN TRANSACYLASE, MITOCHONDRIAL"/>
    <property type="match status" value="1"/>
</dbReference>
<evidence type="ECO:0000259" key="5">
    <source>
        <dbReference type="SMART" id="SM00827"/>
    </source>
</evidence>
<accession>A0A4R3YQF5</accession>
<protein>
    <recommendedName>
        <fullName evidence="1">[acyl-carrier-protein] S-malonyltransferase</fullName>
        <ecNumber evidence="1">2.3.1.39</ecNumber>
    </recommendedName>
</protein>
<dbReference type="AlphaFoldDB" id="A0A4R3YQF5"/>
<evidence type="ECO:0000313" key="6">
    <source>
        <dbReference type="EMBL" id="TCV93444.1"/>
    </source>
</evidence>
<dbReference type="PANTHER" id="PTHR42681:SF1">
    <property type="entry name" value="MALONYL-COA-ACYL CARRIER PROTEIN TRANSACYLASE, MITOCHONDRIAL"/>
    <property type="match status" value="1"/>
</dbReference>
<dbReference type="NCBIfam" id="TIGR00128">
    <property type="entry name" value="fabD"/>
    <property type="match status" value="1"/>
</dbReference>